<feature type="binding site" evidence="4">
    <location>
        <begin position="204"/>
        <end position="207"/>
    </location>
    <ligand>
        <name>substrate</name>
    </ligand>
</feature>
<comment type="function">
    <text evidence="4">Methylates the class 1 translation termination release factors RF1/PrfA and RF2/PrfB on the glutamine residue of the universally conserved GGQ motif.</text>
</comment>
<evidence type="ECO:0000256" key="1">
    <source>
        <dbReference type="ARBA" id="ARBA00022603"/>
    </source>
</evidence>
<organism evidence="6 7">
    <name type="scientific">Limnofasciculus baicalensis BBK-W-15</name>
    <dbReference type="NCBI Taxonomy" id="2699891"/>
    <lineage>
        <taxon>Bacteria</taxon>
        <taxon>Bacillati</taxon>
        <taxon>Cyanobacteriota</taxon>
        <taxon>Cyanophyceae</taxon>
        <taxon>Coleofasciculales</taxon>
        <taxon>Coleofasciculaceae</taxon>
        <taxon>Limnofasciculus</taxon>
        <taxon>Limnofasciculus baicalensis</taxon>
    </lineage>
</organism>
<dbReference type="RefSeq" id="WP_254014681.1">
    <property type="nucleotide sequence ID" value="NZ_JAMZMM010000438.1"/>
</dbReference>
<dbReference type="PROSITE" id="PS00092">
    <property type="entry name" value="N6_MTASE"/>
    <property type="match status" value="1"/>
</dbReference>
<dbReference type="NCBIfam" id="TIGR03534">
    <property type="entry name" value="RF_mod_PrmC"/>
    <property type="match status" value="1"/>
</dbReference>
<dbReference type="InterPro" id="IPR025714">
    <property type="entry name" value="Methyltranfer_dom"/>
</dbReference>
<evidence type="ECO:0000313" key="7">
    <source>
        <dbReference type="Proteomes" id="UP001204953"/>
    </source>
</evidence>
<feature type="binding site" evidence="4">
    <location>
        <position position="204"/>
    </location>
    <ligand>
        <name>S-adenosyl-L-methionine</name>
        <dbReference type="ChEBI" id="CHEBI:59789"/>
    </ligand>
</feature>
<evidence type="ECO:0000256" key="3">
    <source>
        <dbReference type="ARBA" id="ARBA00022691"/>
    </source>
</evidence>
<keyword evidence="2 4" id="KW-0808">Transferase</keyword>
<dbReference type="InterPro" id="IPR029063">
    <property type="entry name" value="SAM-dependent_MTases_sf"/>
</dbReference>
<dbReference type="SUPFAM" id="SSF53335">
    <property type="entry name" value="S-adenosyl-L-methionine-dependent methyltransferases"/>
    <property type="match status" value="1"/>
</dbReference>
<dbReference type="InterPro" id="IPR004556">
    <property type="entry name" value="HemK-like"/>
</dbReference>
<dbReference type="GO" id="GO:0003676">
    <property type="term" value="F:nucleic acid binding"/>
    <property type="evidence" value="ECO:0007669"/>
    <property type="project" value="InterPro"/>
</dbReference>
<dbReference type="HAMAP" id="MF_02126">
    <property type="entry name" value="RF_methyltr_PrmC"/>
    <property type="match status" value="1"/>
</dbReference>
<dbReference type="EC" id="2.1.1.297" evidence="4"/>
<dbReference type="InterPro" id="IPR002052">
    <property type="entry name" value="DNA_methylase_N6_adenine_CS"/>
</dbReference>
<evidence type="ECO:0000256" key="4">
    <source>
        <dbReference type="HAMAP-Rule" id="MF_02126"/>
    </source>
</evidence>
<evidence type="ECO:0000259" key="5">
    <source>
        <dbReference type="Pfam" id="PF13847"/>
    </source>
</evidence>
<dbReference type="PANTHER" id="PTHR47441">
    <property type="match status" value="1"/>
</dbReference>
<dbReference type="GO" id="GO:0032259">
    <property type="term" value="P:methylation"/>
    <property type="evidence" value="ECO:0007669"/>
    <property type="project" value="UniProtKB-KW"/>
</dbReference>
<dbReference type="EMBL" id="JAMZMM010000438">
    <property type="protein sequence ID" value="MCP2731952.1"/>
    <property type="molecule type" value="Genomic_DNA"/>
</dbReference>
<evidence type="ECO:0000256" key="2">
    <source>
        <dbReference type="ARBA" id="ARBA00022679"/>
    </source>
</evidence>
<sequence length="301" mass="33293">MKTDVSGLALWQWRLDARKAAVEVDVSVTEVDWLLQEVAGIDSLSLRLESFKERSQIELPYPLSVLSEIWQERLDNRTPVQYLAGVTPWRNFSLKVSPAVLIPRPETEYIIDIAVEAIKNSPIPELELGEWVDLGTGSGAIALGLAEVFNSAKIHAVDYSPDALAIAKLNAENLGLEERIQFYQGSWFSPLLALKGKLSGMVSNPPYIPSSEIPQLQPEVANHEPHIALDGGIDGLDSIRYLIETAPDYLRPGGIWLIEMMAGQADTVVKLLQEQGSYCQIQIYPDLAGINRFALAYLKLA</sequence>
<feature type="binding site" evidence="4">
    <location>
        <position position="158"/>
    </location>
    <ligand>
        <name>S-adenosyl-L-methionine</name>
        <dbReference type="ChEBI" id="CHEBI:59789"/>
    </ligand>
</feature>
<keyword evidence="3 4" id="KW-0949">S-adenosyl-L-methionine</keyword>
<dbReference type="NCBIfam" id="TIGR00536">
    <property type="entry name" value="hemK_fam"/>
    <property type="match status" value="1"/>
</dbReference>
<feature type="binding site" evidence="4">
    <location>
        <begin position="135"/>
        <end position="139"/>
    </location>
    <ligand>
        <name>S-adenosyl-L-methionine</name>
        <dbReference type="ChEBI" id="CHEBI:59789"/>
    </ligand>
</feature>
<comment type="similarity">
    <text evidence="4">Belongs to the protein N5-glutamine methyltransferase family. PrmC subfamily.</text>
</comment>
<reference evidence="6" key="1">
    <citation type="submission" date="2022-06" db="EMBL/GenBank/DDBJ databases">
        <title>New cyanobacteria of genus Symplocastrum in benthos of Lake Baikal.</title>
        <authorList>
            <person name="Sorokovikova E."/>
            <person name="Tikhonova I."/>
            <person name="Krasnopeev A."/>
            <person name="Evseev P."/>
            <person name="Gladkikh A."/>
            <person name="Belykh O."/>
        </authorList>
    </citation>
    <scope>NUCLEOTIDE SEQUENCE</scope>
    <source>
        <strain evidence="6">BBK-W-15</strain>
    </source>
</reference>
<evidence type="ECO:0000313" key="6">
    <source>
        <dbReference type="EMBL" id="MCP2731952.1"/>
    </source>
</evidence>
<dbReference type="InterPro" id="IPR052663">
    <property type="entry name" value="RF_glutamine_MTase_cyano"/>
</dbReference>
<dbReference type="CDD" id="cd02440">
    <property type="entry name" value="AdoMet_MTases"/>
    <property type="match status" value="1"/>
</dbReference>
<feature type="binding site" evidence="4">
    <location>
        <position position="187"/>
    </location>
    <ligand>
        <name>S-adenosyl-L-methionine</name>
        <dbReference type="ChEBI" id="CHEBI:59789"/>
    </ligand>
</feature>
<dbReference type="Gene3D" id="3.40.50.150">
    <property type="entry name" value="Vaccinia Virus protein VP39"/>
    <property type="match status" value="1"/>
</dbReference>
<proteinExistence type="inferred from homology"/>
<dbReference type="InterPro" id="IPR019874">
    <property type="entry name" value="RF_methyltr_PrmC"/>
</dbReference>
<protein>
    <recommendedName>
        <fullName evidence="4">Release factor glutamine methyltransferase</fullName>
        <shortName evidence="4">RF MTase</shortName>
        <ecNumber evidence="4">2.1.1.297</ecNumber>
    </recommendedName>
    <alternativeName>
        <fullName evidence="4">N5-glutamine methyltransferase PrmC</fullName>
    </alternativeName>
    <alternativeName>
        <fullName evidence="4">Protein-(glutamine-N5) MTase PrmC</fullName>
    </alternativeName>
    <alternativeName>
        <fullName evidence="4">Protein-glutamine N-methyltransferase PrmC</fullName>
    </alternativeName>
</protein>
<comment type="catalytic activity">
    <reaction evidence="4">
        <text>L-glutaminyl-[peptide chain release factor] + S-adenosyl-L-methionine = N(5)-methyl-L-glutaminyl-[peptide chain release factor] + S-adenosyl-L-homocysteine + H(+)</text>
        <dbReference type="Rhea" id="RHEA:42896"/>
        <dbReference type="Rhea" id="RHEA-COMP:10271"/>
        <dbReference type="Rhea" id="RHEA-COMP:10272"/>
        <dbReference type="ChEBI" id="CHEBI:15378"/>
        <dbReference type="ChEBI" id="CHEBI:30011"/>
        <dbReference type="ChEBI" id="CHEBI:57856"/>
        <dbReference type="ChEBI" id="CHEBI:59789"/>
        <dbReference type="ChEBI" id="CHEBI:61891"/>
        <dbReference type="EC" id="2.1.1.297"/>
    </reaction>
</comment>
<dbReference type="AlphaFoldDB" id="A0AAE3GXL5"/>
<dbReference type="Proteomes" id="UP001204953">
    <property type="component" value="Unassembled WGS sequence"/>
</dbReference>
<dbReference type="PANTHER" id="PTHR47441:SF3">
    <property type="entry name" value="RELEASE FACTOR GLUTAMINE METHYLTRANSFERASE"/>
    <property type="match status" value="1"/>
</dbReference>
<dbReference type="Pfam" id="PF13847">
    <property type="entry name" value="Methyltransf_31"/>
    <property type="match status" value="1"/>
</dbReference>
<name>A0AAE3GXL5_9CYAN</name>
<feature type="domain" description="Methyltransferase" evidence="5">
    <location>
        <begin position="132"/>
        <end position="191"/>
    </location>
</feature>
<dbReference type="GO" id="GO:0102559">
    <property type="term" value="F:peptide chain release factor N(5)-glutamine methyltransferase activity"/>
    <property type="evidence" value="ECO:0007669"/>
    <property type="project" value="UniProtKB-EC"/>
</dbReference>
<keyword evidence="1 4" id="KW-0489">Methyltransferase</keyword>
<gene>
    <name evidence="4 6" type="primary">prmC</name>
    <name evidence="6" type="ORF">NJ959_26325</name>
</gene>
<accession>A0AAE3GXL5</accession>
<comment type="caution">
    <text evidence="6">The sequence shown here is derived from an EMBL/GenBank/DDBJ whole genome shotgun (WGS) entry which is preliminary data.</text>
</comment>
<keyword evidence="7" id="KW-1185">Reference proteome</keyword>